<feature type="region of interest" description="Disordered" evidence="1">
    <location>
        <begin position="121"/>
        <end position="177"/>
    </location>
</feature>
<keyword evidence="2" id="KW-0472">Membrane</keyword>
<proteinExistence type="predicted"/>
<feature type="compositionally biased region" description="Polar residues" evidence="1">
    <location>
        <begin position="139"/>
        <end position="156"/>
    </location>
</feature>
<comment type="caution">
    <text evidence="3">The sequence shown here is derived from an EMBL/GenBank/DDBJ whole genome shotgun (WGS) entry which is preliminary data.</text>
</comment>
<evidence type="ECO:0008006" key="5">
    <source>
        <dbReference type="Google" id="ProtNLM"/>
    </source>
</evidence>
<feature type="transmembrane region" description="Helical" evidence="2">
    <location>
        <begin position="12"/>
        <end position="32"/>
    </location>
</feature>
<dbReference type="Gene3D" id="3.30.70.60">
    <property type="match status" value="1"/>
</dbReference>
<dbReference type="InterPro" id="IPR014717">
    <property type="entry name" value="Transl_elong_EF1B/ribsomal_bS6"/>
</dbReference>
<evidence type="ECO:0000256" key="2">
    <source>
        <dbReference type="SAM" id="Phobius"/>
    </source>
</evidence>
<gene>
    <name evidence="3" type="ORF">H0185_20345</name>
</gene>
<evidence type="ECO:0000256" key="1">
    <source>
        <dbReference type="SAM" id="MobiDB-lite"/>
    </source>
</evidence>
<dbReference type="EMBL" id="JACWFH010000031">
    <property type="protein sequence ID" value="MBY0099123.1"/>
    <property type="molecule type" value="Genomic_DNA"/>
</dbReference>
<reference evidence="3 4" key="1">
    <citation type="submission" date="2020-07" db="EMBL/GenBank/DDBJ databases">
        <title>Fungal Genomes of the International Space Station.</title>
        <authorList>
            <person name="Seuylemezian A."/>
            <person name="Singh N.K."/>
            <person name="Wood J."/>
            <person name="Venkateswaran K."/>
        </authorList>
    </citation>
    <scope>NUCLEOTIDE SEQUENCE [LARGE SCALE GENOMIC DNA]</scope>
    <source>
        <strain evidence="3 4">PL-B2</strain>
    </source>
</reference>
<dbReference type="Proteomes" id="UP000769780">
    <property type="component" value="Unassembled WGS sequence"/>
</dbReference>
<dbReference type="RefSeq" id="WP_221875332.1">
    <property type="nucleotide sequence ID" value="NZ_JACWFH010000031.1"/>
</dbReference>
<keyword evidence="2" id="KW-0812">Transmembrane</keyword>
<feature type="region of interest" description="Disordered" evidence="1">
    <location>
        <begin position="255"/>
        <end position="283"/>
    </location>
</feature>
<protein>
    <recommendedName>
        <fullName evidence="5">Pilus assembly protein PilO</fullName>
    </recommendedName>
</protein>
<evidence type="ECO:0000313" key="3">
    <source>
        <dbReference type="EMBL" id="MBY0099123.1"/>
    </source>
</evidence>
<name>A0ABS7KA23_9BACI</name>
<accession>A0ABS7KA23</accession>
<evidence type="ECO:0000313" key="4">
    <source>
        <dbReference type="Proteomes" id="UP000769780"/>
    </source>
</evidence>
<sequence length="283" mass="30798">MSLRLSKQELLVLIAAVVIVSAVIFGGNYLFLNPKKTEISNKEQQLQTEEKLLATIEEKLAGTSAPSPQSVAELQKKVPVKQQLEQLILDLNQAEVISNSLISNMSFSEGDVAARTLEDAGAENTQETTDQTGEGTQNPQATQETTNESSEVTQNPQSTQETEATEGEEQYQPLPLPEGIKKLNVNLSVTSPSYKDLMDFLGALEGLNRRVVIESVAFSGSTELTNVEDKIQEFSYSITLSAFYMPTLEDLQDQLPELEVPAPGNKSNPFASSPDVIGESTSE</sequence>
<keyword evidence="4" id="KW-1185">Reference proteome</keyword>
<keyword evidence="2" id="KW-1133">Transmembrane helix</keyword>
<organism evidence="3 4">
    <name type="scientific">Mesobacillus maritimus</name>
    <dbReference type="NCBI Taxonomy" id="1643336"/>
    <lineage>
        <taxon>Bacteria</taxon>
        <taxon>Bacillati</taxon>
        <taxon>Bacillota</taxon>
        <taxon>Bacilli</taxon>
        <taxon>Bacillales</taxon>
        <taxon>Bacillaceae</taxon>
        <taxon>Mesobacillus</taxon>
    </lineage>
</organism>
<feature type="compositionally biased region" description="Low complexity" evidence="1">
    <location>
        <begin position="123"/>
        <end position="138"/>
    </location>
</feature>